<name>A0A8J8SJC7_9FIRM</name>
<evidence type="ECO:0000313" key="2">
    <source>
        <dbReference type="EMBL" id="QUI25526.1"/>
    </source>
</evidence>
<dbReference type="InterPro" id="IPR052345">
    <property type="entry name" value="Rad_response_metalloprotease"/>
</dbReference>
<proteinExistence type="predicted"/>
<organism evidence="2 3">
    <name type="scientific">Vallitalea pronyensis</name>
    <dbReference type="NCBI Taxonomy" id="1348613"/>
    <lineage>
        <taxon>Bacteria</taxon>
        <taxon>Bacillati</taxon>
        <taxon>Bacillota</taxon>
        <taxon>Clostridia</taxon>
        <taxon>Lachnospirales</taxon>
        <taxon>Vallitaleaceae</taxon>
        <taxon>Vallitalea</taxon>
    </lineage>
</organism>
<sequence length="182" mass="21287">MQIPKKPRYEYAKHVGRDFIKSLHIHSYPIDPIDIIYRMDWRLEIDDLCGEEGYTFYNTRNKQYCIVIDNGQNVSKQRCKFTIAHEIGHILMKHYTTFARNTLDDHAYRVLDIEANVVAGELLMPYLSIHKNPDKSIDFLAQKYDVSYGAMVTRLKFLGLHHLYEGTNDTSVACEHISSYHT</sequence>
<reference evidence="2" key="1">
    <citation type="submission" date="2020-07" db="EMBL/GenBank/DDBJ databases">
        <title>Vallitalea pronyensis genome.</title>
        <authorList>
            <person name="Postec A."/>
        </authorList>
    </citation>
    <scope>NUCLEOTIDE SEQUENCE</scope>
    <source>
        <strain evidence="2">FatNI3</strain>
    </source>
</reference>
<dbReference type="Pfam" id="PF06114">
    <property type="entry name" value="Peptidase_M78"/>
    <property type="match status" value="1"/>
</dbReference>
<accession>A0A8J8SJC7</accession>
<keyword evidence="3" id="KW-1185">Reference proteome</keyword>
<evidence type="ECO:0000313" key="3">
    <source>
        <dbReference type="Proteomes" id="UP000683246"/>
    </source>
</evidence>
<dbReference type="PANTHER" id="PTHR43236:SF1">
    <property type="entry name" value="BLL7220 PROTEIN"/>
    <property type="match status" value="1"/>
</dbReference>
<dbReference type="EMBL" id="CP058649">
    <property type="protein sequence ID" value="QUI25526.1"/>
    <property type="molecule type" value="Genomic_DNA"/>
</dbReference>
<dbReference type="PANTHER" id="PTHR43236">
    <property type="entry name" value="ANTITOXIN HIGA1"/>
    <property type="match status" value="1"/>
</dbReference>
<dbReference type="Proteomes" id="UP000683246">
    <property type="component" value="Chromosome"/>
</dbReference>
<dbReference type="KEGG" id="vpy:HZI73_25950"/>
<dbReference type="Gene3D" id="1.10.10.2910">
    <property type="match status" value="1"/>
</dbReference>
<feature type="domain" description="IrrE N-terminal-like" evidence="1">
    <location>
        <begin position="54"/>
        <end position="156"/>
    </location>
</feature>
<protein>
    <submittedName>
        <fullName evidence="2">ImmA/IrrE family metallo-endopeptidase</fullName>
    </submittedName>
</protein>
<gene>
    <name evidence="2" type="ORF">HZI73_25950</name>
</gene>
<dbReference type="AlphaFoldDB" id="A0A8J8SJC7"/>
<evidence type="ECO:0000259" key="1">
    <source>
        <dbReference type="Pfam" id="PF06114"/>
    </source>
</evidence>
<dbReference type="RefSeq" id="WP_212696230.1">
    <property type="nucleotide sequence ID" value="NZ_CP058649.1"/>
</dbReference>
<dbReference type="InterPro" id="IPR010359">
    <property type="entry name" value="IrrE_HExxH"/>
</dbReference>